<dbReference type="PANTHER" id="PTHR42085">
    <property type="entry name" value="F-BOX DOMAIN-CONTAINING PROTEIN"/>
    <property type="match status" value="1"/>
</dbReference>
<evidence type="ECO:0000259" key="1">
    <source>
        <dbReference type="Pfam" id="PF24864"/>
    </source>
</evidence>
<accession>A0AA43TUF9</accession>
<dbReference type="InterPro" id="IPR038883">
    <property type="entry name" value="AN11006-like"/>
</dbReference>
<keyword evidence="3" id="KW-1185">Reference proteome</keyword>
<reference evidence="2" key="1">
    <citation type="journal article" date="2023" name="Genome Biol. Evol.">
        <title>First Whole Genome Sequence and Flow Cytometry Genome Size Data for the Lichen-Forming Fungus Ramalina farinacea (Ascomycota).</title>
        <authorList>
            <person name="Llewellyn T."/>
            <person name="Mian S."/>
            <person name="Hill R."/>
            <person name="Leitch I.J."/>
            <person name="Gaya E."/>
        </authorList>
    </citation>
    <scope>NUCLEOTIDE SEQUENCE</scope>
    <source>
        <strain evidence="2">LIQ254RAFAR</strain>
    </source>
</reference>
<dbReference type="EMBL" id="JAPUFD010000016">
    <property type="protein sequence ID" value="MDI1491956.1"/>
    <property type="molecule type" value="Genomic_DNA"/>
</dbReference>
<dbReference type="InterPro" id="IPR056632">
    <property type="entry name" value="DUF7730"/>
</dbReference>
<feature type="domain" description="DUF7730" evidence="1">
    <location>
        <begin position="13"/>
        <end position="114"/>
    </location>
</feature>
<evidence type="ECO:0000313" key="2">
    <source>
        <dbReference type="EMBL" id="MDI1491956.1"/>
    </source>
</evidence>
<proteinExistence type="predicted"/>
<gene>
    <name evidence="2" type="ORF">OHK93_003167</name>
</gene>
<dbReference type="Pfam" id="PF24864">
    <property type="entry name" value="DUF7730"/>
    <property type="match status" value="1"/>
</dbReference>
<comment type="caution">
    <text evidence="2">The sequence shown here is derived from an EMBL/GenBank/DDBJ whole genome shotgun (WGS) entry which is preliminary data.</text>
</comment>
<organism evidence="2 3">
    <name type="scientific">Ramalina farinacea</name>
    <dbReference type="NCBI Taxonomy" id="258253"/>
    <lineage>
        <taxon>Eukaryota</taxon>
        <taxon>Fungi</taxon>
        <taxon>Dikarya</taxon>
        <taxon>Ascomycota</taxon>
        <taxon>Pezizomycotina</taxon>
        <taxon>Lecanoromycetes</taxon>
        <taxon>OSLEUM clade</taxon>
        <taxon>Lecanoromycetidae</taxon>
        <taxon>Lecanorales</taxon>
        <taxon>Lecanorineae</taxon>
        <taxon>Ramalinaceae</taxon>
        <taxon>Ramalina</taxon>
    </lineage>
</organism>
<name>A0AA43TUF9_9LECA</name>
<dbReference type="PANTHER" id="PTHR42085:SF2">
    <property type="entry name" value="F-BOX DOMAIN-CONTAINING PROTEIN"/>
    <property type="match status" value="1"/>
</dbReference>
<dbReference type="Proteomes" id="UP001161017">
    <property type="component" value="Unassembled WGS sequence"/>
</dbReference>
<dbReference type="AlphaFoldDB" id="A0AA43TUF9"/>
<evidence type="ECO:0000313" key="3">
    <source>
        <dbReference type="Proteomes" id="UP001161017"/>
    </source>
</evidence>
<protein>
    <recommendedName>
        <fullName evidence="1">DUF7730 domain-containing protein</fullName>
    </recommendedName>
</protein>
<sequence>MARPSAVDIFPVFKLPTEIRLMVWTALVVSDGPIPLDLVLDPTTDEAACIPRRRWNRRRLLQSSGTCENPCKVDRRRLCRRGQGGNVLDIALTCHQIRDEVTPIYYGKNEFHLTIRFWNYVSRQHRPLLIQALRPFIDDIGKESFFRIKHMGVNLVTGSKTYNHLEEDKRTTGPKAIHCLLAEQQDFLVGQQQEIPFYQEGKLAMILQPDRAGLVVAAAGGARQYSMDYERSKQRVARRISSRRRQIEEAREKAIRGWALDHAVWKWLMLEDRSILSEDDQSRILRNLTWP</sequence>